<protein>
    <submittedName>
        <fullName evidence="1">Uncharacterized protein</fullName>
    </submittedName>
</protein>
<sequence>MTAPDDWRPNARMDPWCSVDIDVGAEILFGYAVEHNVLGGLSWARSSRVMWFSADYSRAQTMSGRRYSLGQRFELDQFPNEEAKVAFAVLVAPYLDDPHLAPPVEGDLFVAGRWVLACKMARHLKTAAPPRSDPDAVEEFIMFNQNRYSRLLMGE</sequence>
<keyword evidence="2" id="KW-1185">Reference proteome</keyword>
<evidence type="ECO:0000313" key="1">
    <source>
        <dbReference type="EMBL" id="MBU8546090.1"/>
    </source>
</evidence>
<gene>
    <name evidence="1" type="ORF">JJQ90_20370</name>
</gene>
<dbReference type="Proteomes" id="UP000689967">
    <property type="component" value="Unassembled WGS sequence"/>
</dbReference>
<comment type="caution">
    <text evidence="1">The sequence shown here is derived from an EMBL/GenBank/DDBJ whole genome shotgun (WGS) entry which is preliminary data.</text>
</comment>
<organism evidence="1 2">
    <name type="scientific">Falsiroseomonas oleicola</name>
    <dbReference type="NCBI Taxonomy" id="2801474"/>
    <lineage>
        <taxon>Bacteria</taxon>
        <taxon>Pseudomonadati</taxon>
        <taxon>Pseudomonadota</taxon>
        <taxon>Alphaproteobacteria</taxon>
        <taxon>Acetobacterales</taxon>
        <taxon>Roseomonadaceae</taxon>
        <taxon>Falsiroseomonas</taxon>
    </lineage>
</organism>
<evidence type="ECO:0000313" key="2">
    <source>
        <dbReference type="Proteomes" id="UP000689967"/>
    </source>
</evidence>
<reference evidence="1 2" key="1">
    <citation type="submission" date="2021-01" db="EMBL/GenBank/DDBJ databases">
        <title>Roseomonas sp. nov, a bacterium isolated from an oil production mixture in Yumen Oilfield.</title>
        <authorList>
            <person name="Wu D."/>
        </authorList>
    </citation>
    <scope>NUCLEOTIDE SEQUENCE [LARGE SCALE GENOMIC DNA]</scope>
    <source>
        <strain evidence="1 2">ROY-5-3</strain>
    </source>
</reference>
<name>A0ABS6HBL1_9PROT</name>
<proteinExistence type="predicted"/>
<dbReference type="EMBL" id="JAERQM010000006">
    <property type="protein sequence ID" value="MBU8546090.1"/>
    <property type="molecule type" value="Genomic_DNA"/>
</dbReference>
<accession>A0ABS6HBL1</accession>